<dbReference type="Proteomes" id="UP000814140">
    <property type="component" value="Unassembled WGS sequence"/>
</dbReference>
<evidence type="ECO:0000313" key="1">
    <source>
        <dbReference type="EMBL" id="KAI0066338.1"/>
    </source>
</evidence>
<evidence type="ECO:0000313" key="2">
    <source>
        <dbReference type="Proteomes" id="UP000814140"/>
    </source>
</evidence>
<dbReference type="EMBL" id="MU277193">
    <property type="protein sequence ID" value="KAI0066338.1"/>
    <property type="molecule type" value="Genomic_DNA"/>
</dbReference>
<proteinExistence type="predicted"/>
<reference evidence="1" key="2">
    <citation type="journal article" date="2022" name="New Phytol.">
        <title>Evolutionary transition to the ectomycorrhizal habit in the genomes of a hyperdiverse lineage of mushroom-forming fungi.</title>
        <authorList>
            <person name="Looney B."/>
            <person name="Miyauchi S."/>
            <person name="Morin E."/>
            <person name="Drula E."/>
            <person name="Courty P.E."/>
            <person name="Kohler A."/>
            <person name="Kuo A."/>
            <person name="LaButti K."/>
            <person name="Pangilinan J."/>
            <person name="Lipzen A."/>
            <person name="Riley R."/>
            <person name="Andreopoulos W."/>
            <person name="He G."/>
            <person name="Johnson J."/>
            <person name="Nolan M."/>
            <person name="Tritt A."/>
            <person name="Barry K.W."/>
            <person name="Grigoriev I.V."/>
            <person name="Nagy L.G."/>
            <person name="Hibbett D."/>
            <person name="Henrissat B."/>
            <person name="Matheny P.B."/>
            <person name="Labbe J."/>
            <person name="Martin F.M."/>
        </authorList>
    </citation>
    <scope>NUCLEOTIDE SEQUENCE</scope>
    <source>
        <strain evidence="1">HHB10654</strain>
    </source>
</reference>
<keyword evidence="2" id="KW-1185">Reference proteome</keyword>
<gene>
    <name evidence="1" type="ORF">BV25DRAFT_1913091</name>
</gene>
<protein>
    <submittedName>
        <fullName evidence="1">Uncharacterized protein</fullName>
    </submittedName>
</protein>
<sequence length="388" mass="44993">MTTSSPLPLDASSSVALRPYEQGHFLTIHYTPEGSSTPFPVQMKVLKAFTPFTVCQTLLVEPYHHSLPRKLVIKLADPRFSDPDLHARGYRSPWSTAHDAMFEAGIQNAKRGTWPNFWQRLGGIQTPWEKRPYVEEDDEPMETWADEMDCWDGILNTVQNEAAAYRALRPLQGTDVPILYGLCSFVPPDVYPGSLVTRVNGICMEFIDGARVDHMKIELDISEADARLVSRDMIDMMRRVRQLRLLHGDIYARNIMIRRDNFRPVLIDFGGASLQPPNETLEQWTDTLRQANEVELVRRLLKTSGWHNPSPRPSFMNCCNDQRKGHGLVNVSIESLRPDWRDEYYERIEAPPDEIRVDPEGNEYRWQPLRWRIRKDVKRLDLDDRWHG</sequence>
<comment type="caution">
    <text evidence="1">The sequence shown here is derived from an EMBL/GenBank/DDBJ whole genome shotgun (WGS) entry which is preliminary data.</text>
</comment>
<organism evidence="1 2">
    <name type="scientific">Artomyces pyxidatus</name>
    <dbReference type="NCBI Taxonomy" id="48021"/>
    <lineage>
        <taxon>Eukaryota</taxon>
        <taxon>Fungi</taxon>
        <taxon>Dikarya</taxon>
        <taxon>Basidiomycota</taxon>
        <taxon>Agaricomycotina</taxon>
        <taxon>Agaricomycetes</taxon>
        <taxon>Russulales</taxon>
        <taxon>Auriscalpiaceae</taxon>
        <taxon>Artomyces</taxon>
    </lineage>
</organism>
<accession>A0ACB8TDF0</accession>
<reference evidence="1" key="1">
    <citation type="submission" date="2021-03" db="EMBL/GenBank/DDBJ databases">
        <authorList>
            <consortium name="DOE Joint Genome Institute"/>
            <person name="Ahrendt S."/>
            <person name="Looney B.P."/>
            <person name="Miyauchi S."/>
            <person name="Morin E."/>
            <person name="Drula E."/>
            <person name="Courty P.E."/>
            <person name="Chicoki N."/>
            <person name="Fauchery L."/>
            <person name="Kohler A."/>
            <person name="Kuo A."/>
            <person name="Labutti K."/>
            <person name="Pangilinan J."/>
            <person name="Lipzen A."/>
            <person name="Riley R."/>
            <person name="Andreopoulos W."/>
            <person name="He G."/>
            <person name="Johnson J."/>
            <person name="Barry K.W."/>
            <person name="Grigoriev I.V."/>
            <person name="Nagy L."/>
            <person name="Hibbett D."/>
            <person name="Henrissat B."/>
            <person name="Matheny P.B."/>
            <person name="Labbe J."/>
            <person name="Martin F."/>
        </authorList>
    </citation>
    <scope>NUCLEOTIDE SEQUENCE</scope>
    <source>
        <strain evidence="1">HHB10654</strain>
    </source>
</reference>
<name>A0ACB8TDF0_9AGAM</name>